<dbReference type="PROSITE" id="PS51257">
    <property type="entry name" value="PROKAR_LIPOPROTEIN"/>
    <property type="match status" value="1"/>
</dbReference>
<accession>A0A0K1EAW6</accession>
<organism evidence="2 3">
    <name type="scientific">Chondromyces crocatus</name>
    <dbReference type="NCBI Taxonomy" id="52"/>
    <lineage>
        <taxon>Bacteria</taxon>
        <taxon>Pseudomonadati</taxon>
        <taxon>Myxococcota</taxon>
        <taxon>Polyangia</taxon>
        <taxon>Polyangiales</taxon>
        <taxon>Polyangiaceae</taxon>
        <taxon>Chondromyces</taxon>
    </lineage>
</organism>
<dbReference type="STRING" id="52.CMC5_021510"/>
<evidence type="ECO:0000256" key="1">
    <source>
        <dbReference type="SAM" id="SignalP"/>
    </source>
</evidence>
<feature type="chain" id="PRO_5005459161" description="Serine/threonine protein kinase" evidence="1">
    <location>
        <begin position="27"/>
        <end position="156"/>
    </location>
</feature>
<evidence type="ECO:0008006" key="4">
    <source>
        <dbReference type="Google" id="ProtNLM"/>
    </source>
</evidence>
<dbReference type="OrthoDB" id="5515396at2"/>
<keyword evidence="3" id="KW-1185">Reference proteome</keyword>
<proteinExistence type="predicted"/>
<gene>
    <name evidence="2" type="ORF">CMC5_021510</name>
</gene>
<sequence length="156" mass="17142">MLSVKMMGWLAVVAGVVTGCGAPFVAATPTGFVELEDRYGSNEHRATTAEGVVLGVRAQDNEPRGDLAFWSKVLENRMRETGGYALLGKSDVKCQSGLPGVQFRFGHDEGKTPHLYYLTVFVDKKHVYLLEAGGPKAEVERLQARIDWSVQNFLPK</sequence>
<dbReference type="EMBL" id="CP012159">
    <property type="protein sequence ID" value="AKT38010.1"/>
    <property type="molecule type" value="Genomic_DNA"/>
</dbReference>
<dbReference type="AlphaFoldDB" id="A0A0K1EAW6"/>
<protein>
    <recommendedName>
        <fullName evidence="4">Serine/threonine protein kinase</fullName>
    </recommendedName>
</protein>
<evidence type="ECO:0000313" key="2">
    <source>
        <dbReference type="EMBL" id="AKT38010.1"/>
    </source>
</evidence>
<feature type="signal peptide" evidence="1">
    <location>
        <begin position="1"/>
        <end position="26"/>
    </location>
</feature>
<reference evidence="2 3" key="1">
    <citation type="submission" date="2015-07" db="EMBL/GenBank/DDBJ databases">
        <title>Genome analysis of myxobacterium Chondromyces crocatus Cm c5 reveals a high potential for natural compound synthesis and the genetic basis for the loss of fruiting body formation.</title>
        <authorList>
            <person name="Zaburannyi N."/>
            <person name="Bunk B."/>
            <person name="Maier J."/>
            <person name="Overmann J."/>
            <person name="Mueller R."/>
        </authorList>
    </citation>
    <scope>NUCLEOTIDE SEQUENCE [LARGE SCALE GENOMIC DNA]</scope>
    <source>
        <strain evidence="2 3">Cm c5</strain>
    </source>
</reference>
<keyword evidence="1" id="KW-0732">Signal</keyword>
<name>A0A0K1EAW6_CHOCO</name>
<dbReference type="RefSeq" id="WP_050430299.1">
    <property type="nucleotide sequence ID" value="NZ_CP012159.1"/>
</dbReference>
<dbReference type="Proteomes" id="UP000067626">
    <property type="component" value="Chromosome"/>
</dbReference>
<evidence type="ECO:0000313" key="3">
    <source>
        <dbReference type="Proteomes" id="UP000067626"/>
    </source>
</evidence>
<dbReference type="KEGG" id="ccro:CMC5_021510"/>